<reference evidence="2 4" key="2">
    <citation type="submission" date="2016-11" db="EMBL/GenBank/DDBJ databases">
        <title>Identification of Bacillus cereus isolated from egg-white.</title>
        <authorList>
            <person name="Soni A."/>
            <person name="Oey I."/>
            <person name="Silcock P."/>
            <person name="Bremer P."/>
        </authorList>
    </citation>
    <scope>NUCLEOTIDE SEQUENCE [LARGE SCALE GENOMIC DNA]</scope>
    <source>
        <strain evidence="2 4">NZAS03</strain>
    </source>
</reference>
<name>A0A150AVW2_BACCE</name>
<accession>A0A150AVW2</accession>
<sequence>MEERKALLNWSKTDNVNLMAILQSMINGRGTFNELPTGKVHDLQKLIHARRELVNERSSTENLILVYMDHTYLSKVSE</sequence>
<evidence type="ECO:0000313" key="2">
    <source>
        <dbReference type="EMBL" id="OKA32355.1"/>
    </source>
</evidence>
<dbReference type="Proteomes" id="UP000186535">
    <property type="component" value="Unassembled WGS sequence"/>
</dbReference>
<dbReference type="EMBL" id="LOMT01000154">
    <property type="protein sequence ID" value="KXX85536.1"/>
    <property type="molecule type" value="Genomic_DNA"/>
</dbReference>
<proteinExistence type="predicted"/>
<evidence type="ECO:0000313" key="3">
    <source>
        <dbReference type="Proteomes" id="UP000075591"/>
    </source>
</evidence>
<gene>
    <name evidence="1" type="ORF">AT274_26550</name>
    <name evidence="2" type="ORF">BJR07_28120</name>
</gene>
<dbReference type="EMBL" id="MPON01000022">
    <property type="protein sequence ID" value="OKA32355.1"/>
    <property type="molecule type" value="Genomic_DNA"/>
</dbReference>
<protein>
    <submittedName>
        <fullName evidence="1">Uncharacterized protein</fullName>
    </submittedName>
</protein>
<dbReference type="AlphaFoldDB" id="A0A150AVW2"/>
<dbReference type="Proteomes" id="UP000075591">
    <property type="component" value="Unassembled WGS sequence"/>
</dbReference>
<organism evidence="1 3">
    <name type="scientific">Bacillus cereus</name>
    <dbReference type="NCBI Taxonomy" id="1396"/>
    <lineage>
        <taxon>Bacteria</taxon>
        <taxon>Bacillati</taxon>
        <taxon>Bacillota</taxon>
        <taxon>Bacilli</taxon>
        <taxon>Bacillales</taxon>
        <taxon>Bacillaceae</taxon>
        <taxon>Bacillus</taxon>
        <taxon>Bacillus cereus group</taxon>
    </lineage>
</organism>
<comment type="caution">
    <text evidence="1">The sequence shown here is derived from an EMBL/GenBank/DDBJ whole genome shotgun (WGS) entry which is preliminary data.</text>
</comment>
<evidence type="ECO:0000313" key="4">
    <source>
        <dbReference type="Proteomes" id="UP000186535"/>
    </source>
</evidence>
<reference evidence="1 3" key="1">
    <citation type="submission" date="2015-12" db="EMBL/GenBank/DDBJ databases">
        <title>Bacillus cereus Group isolate.</title>
        <authorList>
            <person name="Kovac J."/>
        </authorList>
    </citation>
    <scope>NUCLEOTIDE SEQUENCE [LARGE SCALE GENOMIC DNA]</scope>
    <source>
        <strain evidence="1 3">FSL W8-0275</strain>
    </source>
</reference>
<evidence type="ECO:0000313" key="1">
    <source>
        <dbReference type="EMBL" id="KXX85536.1"/>
    </source>
</evidence>